<feature type="transmembrane region" description="Helical" evidence="1">
    <location>
        <begin position="44"/>
        <end position="61"/>
    </location>
</feature>
<dbReference type="AlphaFoldDB" id="A0ABD5P6I2"/>
<reference evidence="2 3" key="1">
    <citation type="journal article" date="2019" name="Int. J. Syst. Evol. Microbiol.">
        <title>The Global Catalogue of Microorganisms (GCM) 10K type strain sequencing project: providing services to taxonomists for standard genome sequencing and annotation.</title>
        <authorList>
            <consortium name="The Broad Institute Genomics Platform"/>
            <consortium name="The Broad Institute Genome Sequencing Center for Infectious Disease"/>
            <person name="Wu L."/>
            <person name="Ma J."/>
        </authorList>
    </citation>
    <scope>NUCLEOTIDE SEQUENCE [LARGE SCALE GENOMIC DNA]</scope>
    <source>
        <strain evidence="2 3">CGMCC 1.12553</strain>
    </source>
</reference>
<comment type="caution">
    <text evidence="2">The sequence shown here is derived from an EMBL/GenBank/DDBJ whole genome shotgun (WGS) entry which is preliminary data.</text>
</comment>
<organism evidence="2 3">
    <name type="scientific">Halobium salinum</name>
    <dbReference type="NCBI Taxonomy" id="1364940"/>
    <lineage>
        <taxon>Archaea</taxon>
        <taxon>Methanobacteriati</taxon>
        <taxon>Methanobacteriota</taxon>
        <taxon>Stenosarchaea group</taxon>
        <taxon>Halobacteria</taxon>
        <taxon>Halobacteriales</taxon>
        <taxon>Haloferacaceae</taxon>
        <taxon>Halobium</taxon>
    </lineage>
</organism>
<evidence type="ECO:0000313" key="2">
    <source>
        <dbReference type="EMBL" id="MFC4356484.1"/>
    </source>
</evidence>
<evidence type="ECO:0000256" key="1">
    <source>
        <dbReference type="SAM" id="Phobius"/>
    </source>
</evidence>
<gene>
    <name evidence="2" type="ORF">ACFO0N_00810</name>
</gene>
<dbReference type="Proteomes" id="UP001595921">
    <property type="component" value="Unassembled WGS sequence"/>
</dbReference>
<keyword evidence="1" id="KW-1133">Transmembrane helix</keyword>
<feature type="transmembrane region" description="Helical" evidence="1">
    <location>
        <begin position="68"/>
        <end position="86"/>
    </location>
</feature>
<feature type="transmembrane region" description="Helical" evidence="1">
    <location>
        <begin position="92"/>
        <end position="114"/>
    </location>
</feature>
<accession>A0ABD5P6I2</accession>
<keyword evidence="1" id="KW-0472">Membrane</keyword>
<evidence type="ECO:0008006" key="4">
    <source>
        <dbReference type="Google" id="ProtNLM"/>
    </source>
</evidence>
<keyword evidence="3" id="KW-1185">Reference proteome</keyword>
<dbReference type="RefSeq" id="WP_267624837.1">
    <property type="nucleotide sequence ID" value="NZ_JAODIW010000010.1"/>
</dbReference>
<proteinExistence type="predicted"/>
<name>A0ABD5P6I2_9EURY</name>
<dbReference type="EMBL" id="JBHSDS010000001">
    <property type="protein sequence ID" value="MFC4356484.1"/>
    <property type="molecule type" value="Genomic_DNA"/>
</dbReference>
<protein>
    <recommendedName>
        <fullName evidence="4">SPW repeat-containing protein</fullName>
    </recommendedName>
</protein>
<keyword evidence="1" id="KW-0812">Transmembrane</keyword>
<sequence length="119" mass="12644">MGTLGETRNVLALHERTRLGWVAVGLALALALVNGYVAVLTAEAVFAVVALTFVVGVVVYATEYWRPVLYLLAAVHVGALGVVWVLDGFRFPLLGAATGALSLALFGVVLALFYRERGE</sequence>
<evidence type="ECO:0000313" key="3">
    <source>
        <dbReference type="Proteomes" id="UP001595921"/>
    </source>
</evidence>
<feature type="transmembrane region" description="Helical" evidence="1">
    <location>
        <begin position="20"/>
        <end position="38"/>
    </location>
</feature>